<evidence type="ECO:0000256" key="11">
    <source>
        <dbReference type="ARBA" id="ARBA00022777"/>
    </source>
</evidence>
<dbReference type="SUPFAM" id="SSF57184">
    <property type="entry name" value="Growth factor receptor domain"/>
    <property type="match status" value="1"/>
</dbReference>
<dbReference type="EMBL" id="CH940650">
    <property type="protein sequence ID" value="EDW68398.1"/>
    <property type="molecule type" value="Genomic_DNA"/>
</dbReference>
<dbReference type="Gene3D" id="2.60.40.10">
    <property type="entry name" value="Immunoglobulins"/>
    <property type="match status" value="3"/>
</dbReference>
<feature type="domain" description="Receptor L-domain" evidence="21">
    <location>
        <begin position="39"/>
        <end position="148"/>
    </location>
</feature>
<accession>B4M0T9</accession>
<dbReference type="GO" id="GO:0004714">
    <property type="term" value="F:transmembrane receptor protein tyrosine kinase activity"/>
    <property type="evidence" value="ECO:0007669"/>
    <property type="project" value="UniProtKB-EC"/>
</dbReference>
<keyword evidence="5" id="KW-0964">Secreted</keyword>
<keyword evidence="6" id="KW-0597">Phosphoprotein</keyword>
<feature type="domain" description="Receptor L-domain" evidence="21">
    <location>
        <begin position="325"/>
        <end position="432"/>
    </location>
</feature>
<dbReference type="InterPro" id="IPR006211">
    <property type="entry name" value="Furin-like_Cys-rich_dom"/>
</dbReference>
<dbReference type="PhylomeDB" id="B4M0T9"/>
<evidence type="ECO:0000256" key="14">
    <source>
        <dbReference type="ARBA" id="ARBA00023136"/>
    </source>
</evidence>
<evidence type="ECO:0000256" key="10">
    <source>
        <dbReference type="ARBA" id="ARBA00022741"/>
    </source>
</evidence>
<dbReference type="GO" id="GO:0016020">
    <property type="term" value="C:membrane"/>
    <property type="evidence" value="ECO:0007669"/>
    <property type="project" value="UniProtKB-SubCell"/>
</dbReference>
<dbReference type="SUPFAM" id="SSF52058">
    <property type="entry name" value="L domain-like"/>
    <property type="match status" value="2"/>
</dbReference>
<evidence type="ECO:0000259" key="21">
    <source>
        <dbReference type="Pfam" id="PF01030"/>
    </source>
</evidence>
<dbReference type="Pfam" id="PF00757">
    <property type="entry name" value="Furin-like"/>
    <property type="match status" value="1"/>
</dbReference>
<keyword evidence="10" id="KW-0547">Nucleotide-binding</keyword>
<evidence type="ECO:0000256" key="18">
    <source>
        <dbReference type="ARBA" id="ARBA00051243"/>
    </source>
</evidence>
<evidence type="ECO:0000313" key="23">
    <source>
        <dbReference type="Proteomes" id="UP000008792"/>
    </source>
</evidence>
<keyword evidence="7 22" id="KW-0808">Transferase</keyword>
<reference evidence="22 23" key="1">
    <citation type="journal article" date="2007" name="Nature">
        <title>Evolution of genes and genomes on the Drosophila phylogeny.</title>
        <authorList>
            <consortium name="Drosophila 12 Genomes Consortium"/>
            <person name="Clark A.G."/>
            <person name="Eisen M.B."/>
            <person name="Smith D.R."/>
            <person name="Bergman C.M."/>
            <person name="Oliver B."/>
            <person name="Markow T.A."/>
            <person name="Kaufman T.C."/>
            <person name="Kellis M."/>
            <person name="Gelbart W."/>
            <person name="Iyer V.N."/>
            <person name="Pollard D.A."/>
            <person name="Sackton T.B."/>
            <person name="Larracuente A.M."/>
            <person name="Singh N.D."/>
            <person name="Abad J.P."/>
            <person name="Abt D.N."/>
            <person name="Adryan B."/>
            <person name="Aguade M."/>
            <person name="Akashi H."/>
            <person name="Anderson W.W."/>
            <person name="Aquadro C.F."/>
            <person name="Ardell D.H."/>
            <person name="Arguello R."/>
            <person name="Artieri C.G."/>
            <person name="Barbash D.A."/>
            <person name="Barker D."/>
            <person name="Barsanti P."/>
            <person name="Batterham P."/>
            <person name="Batzoglou S."/>
            <person name="Begun D."/>
            <person name="Bhutkar A."/>
            <person name="Blanco E."/>
            <person name="Bosak S.A."/>
            <person name="Bradley R.K."/>
            <person name="Brand A.D."/>
            <person name="Brent M.R."/>
            <person name="Brooks A.N."/>
            <person name="Brown R.H."/>
            <person name="Butlin R.K."/>
            <person name="Caggese C."/>
            <person name="Calvi B.R."/>
            <person name="Bernardo de Carvalho A."/>
            <person name="Caspi A."/>
            <person name="Castrezana S."/>
            <person name="Celniker S.E."/>
            <person name="Chang J.L."/>
            <person name="Chapple C."/>
            <person name="Chatterji S."/>
            <person name="Chinwalla A."/>
            <person name="Civetta A."/>
            <person name="Clifton S.W."/>
            <person name="Comeron J.M."/>
            <person name="Costello J.C."/>
            <person name="Coyne J.A."/>
            <person name="Daub J."/>
            <person name="David R.G."/>
            <person name="Delcher A.L."/>
            <person name="Delehaunty K."/>
            <person name="Do C.B."/>
            <person name="Ebling H."/>
            <person name="Edwards K."/>
            <person name="Eickbush T."/>
            <person name="Evans J.D."/>
            <person name="Filipski A."/>
            <person name="Findeiss S."/>
            <person name="Freyhult E."/>
            <person name="Fulton L."/>
            <person name="Fulton R."/>
            <person name="Garcia A.C."/>
            <person name="Gardiner A."/>
            <person name="Garfield D.A."/>
            <person name="Garvin B.E."/>
            <person name="Gibson G."/>
            <person name="Gilbert D."/>
            <person name="Gnerre S."/>
            <person name="Godfrey J."/>
            <person name="Good R."/>
            <person name="Gotea V."/>
            <person name="Gravely B."/>
            <person name="Greenberg A.J."/>
            <person name="Griffiths-Jones S."/>
            <person name="Gross S."/>
            <person name="Guigo R."/>
            <person name="Gustafson E.A."/>
            <person name="Haerty W."/>
            <person name="Hahn M.W."/>
            <person name="Halligan D.L."/>
            <person name="Halpern A.L."/>
            <person name="Halter G.M."/>
            <person name="Han M.V."/>
            <person name="Heger A."/>
            <person name="Hillier L."/>
            <person name="Hinrichs A.S."/>
            <person name="Holmes I."/>
            <person name="Hoskins R.A."/>
            <person name="Hubisz M.J."/>
            <person name="Hultmark D."/>
            <person name="Huntley M.A."/>
            <person name="Jaffe D.B."/>
            <person name="Jagadeeshan S."/>
            <person name="Jeck W.R."/>
            <person name="Johnson J."/>
            <person name="Jones C.D."/>
            <person name="Jordan W.C."/>
            <person name="Karpen G.H."/>
            <person name="Kataoka E."/>
            <person name="Keightley P.D."/>
            <person name="Kheradpour P."/>
            <person name="Kirkness E.F."/>
            <person name="Koerich L.B."/>
            <person name="Kristiansen K."/>
            <person name="Kudrna D."/>
            <person name="Kulathinal R.J."/>
            <person name="Kumar S."/>
            <person name="Kwok R."/>
            <person name="Lander E."/>
            <person name="Langley C.H."/>
            <person name="Lapoint R."/>
            <person name="Lazzaro B.P."/>
            <person name="Lee S.J."/>
            <person name="Levesque L."/>
            <person name="Li R."/>
            <person name="Lin C.F."/>
            <person name="Lin M.F."/>
            <person name="Lindblad-Toh K."/>
            <person name="Llopart A."/>
            <person name="Long M."/>
            <person name="Low L."/>
            <person name="Lozovsky E."/>
            <person name="Lu J."/>
            <person name="Luo M."/>
            <person name="Machado C.A."/>
            <person name="Makalowski W."/>
            <person name="Marzo M."/>
            <person name="Matsuda M."/>
            <person name="Matzkin L."/>
            <person name="McAllister B."/>
            <person name="McBride C.S."/>
            <person name="McKernan B."/>
            <person name="McKernan K."/>
            <person name="Mendez-Lago M."/>
            <person name="Minx P."/>
            <person name="Mollenhauer M.U."/>
            <person name="Montooth K."/>
            <person name="Mount S.M."/>
            <person name="Mu X."/>
            <person name="Myers E."/>
            <person name="Negre B."/>
            <person name="Newfeld S."/>
            <person name="Nielsen R."/>
            <person name="Noor M.A."/>
            <person name="O'Grady P."/>
            <person name="Pachter L."/>
            <person name="Papaceit M."/>
            <person name="Parisi M.J."/>
            <person name="Parisi M."/>
            <person name="Parts L."/>
            <person name="Pedersen J.S."/>
            <person name="Pesole G."/>
            <person name="Phillippy A.M."/>
            <person name="Ponting C.P."/>
            <person name="Pop M."/>
            <person name="Porcelli D."/>
            <person name="Powell J.R."/>
            <person name="Prohaska S."/>
            <person name="Pruitt K."/>
            <person name="Puig M."/>
            <person name="Quesneville H."/>
            <person name="Ram K.R."/>
            <person name="Rand D."/>
            <person name="Rasmussen M.D."/>
            <person name="Reed L.K."/>
            <person name="Reenan R."/>
            <person name="Reily A."/>
            <person name="Remington K.A."/>
            <person name="Rieger T.T."/>
            <person name="Ritchie M.G."/>
            <person name="Robin C."/>
            <person name="Rogers Y.H."/>
            <person name="Rohde C."/>
            <person name="Rozas J."/>
            <person name="Rubenfield M.J."/>
            <person name="Ruiz A."/>
            <person name="Russo S."/>
            <person name="Salzberg S.L."/>
            <person name="Sanchez-Gracia A."/>
            <person name="Saranga D.J."/>
            <person name="Sato H."/>
            <person name="Schaeffer S.W."/>
            <person name="Schatz M.C."/>
            <person name="Schlenke T."/>
            <person name="Schwartz R."/>
            <person name="Segarra C."/>
            <person name="Singh R.S."/>
            <person name="Sirot L."/>
            <person name="Sirota M."/>
            <person name="Sisneros N.B."/>
            <person name="Smith C.D."/>
            <person name="Smith T.F."/>
            <person name="Spieth J."/>
            <person name="Stage D.E."/>
            <person name="Stark A."/>
            <person name="Stephan W."/>
            <person name="Strausberg R.L."/>
            <person name="Strempel S."/>
            <person name="Sturgill D."/>
            <person name="Sutton G."/>
            <person name="Sutton G.G."/>
            <person name="Tao W."/>
            <person name="Teichmann S."/>
            <person name="Tobari Y.N."/>
            <person name="Tomimura Y."/>
            <person name="Tsolas J.M."/>
            <person name="Valente V.L."/>
            <person name="Venter E."/>
            <person name="Venter J.C."/>
            <person name="Vicario S."/>
            <person name="Vieira F.G."/>
            <person name="Vilella A.J."/>
            <person name="Villasante A."/>
            <person name="Walenz B."/>
            <person name="Wang J."/>
            <person name="Wasserman M."/>
            <person name="Watts T."/>
            <person name="Wilson D."/>
            <person name="Wilson R.K."/>
            <person name="Wing R.A."/>
            <person name="Wolfner M.F."/>
            <person name="Wong A."/>
            <person name="Wong G.K."/>
            <person name="Wu C.I."/>
            <person name="Wu G."/>
            <person name="Yamamoto D."/>
            <person name="Yang H.P."/>
            <person name="Yang S.P."/>
            <person name="Yorke J.A."/>
            <person name="Yoshida K."/>
            <person name="Zdobnov E."/>
            <person name="Zhang P."/>
            <person name="Zhang Y."/>
            <person name="Zimin A.V."/>
            <person name="Baldwin J."/>
            <person name="Abdouelleil A."/>
            <person name="Abdulkadir J."/>
            <person name="Abebe A."/>
            <person name="Abera B."/>
            <person name="Abreu J."/>
            <person name="Acer S.C."/>
            <person name="Aftuck L."/>
            <person name="Alexander A."/>
            <person name="An P."/>
            <person name="Anderson E."/>
            <person name="Anderson S."/>
            <person name="Arachi H."/>
            <person name="Azer M."/>
            <person name="Bachantsang P."/>
            <person name="Barry A."/>
            <person name="Bayul T."/>
            <person name="Berlin A."/>
            <person name="Bessette D."/>
            <person name="Bloom T."/>
            <person name="Blye J."/>
            <person name="Boguslavskiy L."/>
            <person name="Bonnet C."/>
            <person name="Boukhgalter B."/>
            <person name="Bourzgui I."/>
            <person name="Brown A."/>
            <person name="Cahill P."/>
            <person name="Channer S."/>
            <person name="Cheshatsang Y."/>
            <person name="Chuda L."/>
            <person name="Citroen M."/>
            <person name="Collymore A."/>
            <person name="Cooke P."/>
            <person name="Costello M."/>
            <person name="D'Aco K."/>
            <person name="Daza R."/>
            <person name="De Haan G."/>
            <person name="DeGray S."/>
            <person name="DeMaso C."/>
            <person name="Dhargay N."/>
            <person name="Dooley K."/>
            <person name="Dooley E."/>
            <person name="Doricent M."/>
            <person name="Dorje P."/>
            <person name="Dorjee K."/>
            <person name="Dupes A."/>
            <person name="Elong R."/>
            <person name="Falk J."/>
            <person name="Farina A."/>
            <person name="Faro S."/>
            <person name="Ferguson D."/>
            <person name="Fisher S."/>
            <person name="Foley C.D."/>
            <person name="Franke A."/>
            <person name="Friedrich D."/>
            <person name="Gadbois L."/>
            <person name="Gearin G."/>
            <person name="Gearin C.R."/>
            <person name="Giannoukos G."/>
            <person name="Goode T."/>
            <person name="Graham J."/>
            <person name="Grandbois E."/>
            <person name="Grewal S."/>
            <person name="Gyaltsen K."/>
            <person name="Hafez N."/>
            <person name="Hagos B."/>
            <person name="Hall J."/>
            <person name="Henson C."/>
            <person name="Hollinger A."/>
            <person name="Honan T."/>
            <person name="Huard M.D."/>
            <person name="Hughes L."/>
            <person name="Hurhula B."/>
            <person name="Husby M.E."/>
            <person name="Kamat A."/>
            <person name="Kanga B."/>
            <person name="Kashin S."/>
            <person name="Khazanovich D."/>
            <person name="Kisner P."/>
            <person name="Lance K."/>
            <person name="Lara M."/>
            <person name="Lee W."/>
            <person name="Lennon N."/>
            <person name="Letendre F."/>
            <person name="LeVine R."/>
            <person name="Lipovsky A."/>
            <person name="Liu X."/>
            <person name="Liu J."/>
            <person name="Liu S."/>
            <person name="Lokyitsang T."/>
            <person name="Lokyitsang Y."/>
            <person name="Lubonja R."/>
            <person name="Lui A."/>
            <person name="MacDonald P."/>
            <person name="Magnisalis V."/>
            <person name="Maru K."/>
            <person name="Matthews C."/>
            <person name="McCusker W."/>
            <person name="McDonough S."/>
            <person name="Mehta T."/>
            <person name="Meldrim J."/>
            <person name="Meneus L."/>
            <person name="Mihai O."/>
            <person name="Mihalev A."/>
            <person name="Mihova T."/>
            <person name="Mittelman R."/>
            <person name="Mlenga V."/>
            <person name="Montmayeur A."/>
            <person name="Mulrain L."/>
            <person name="Navidi A."/>
            <person name="Naylor J."/>
            <person name="Negash T."/>
            <person name="Nguyen T."/>
            <person name="Nguyen N."/>
            <person name="Nicol R."/>
            <person name="Norbu C."/>
            <person name="Norbu N."/>
            <person name="Novod N."/>
            <person name="O'Neill B."/>
            <person name="Osman S."/>
            <person name="Markiewicz E."/>
            <person name="Oyono O.L."/>
            <person name="Patti C."/>
            <person name="Phunkhang P."/>
            <person name="Pierre F."/>
            <person name="Priest M."/>
            <person name="Raghuraman S."/>
            <person name="Rege F."/>
            <person name="Reyes R."/>
            <person name="Rise C."/>
            <person name="Rogov P."/>
            <person name="Ross K."/>
            <person name="Ryan E."/>
            <person name="Settipalli S."/>
            <person name="Shea T."/>
            <person name="Sherpa N."/>
            <person name="Shi L."/>
            <person name="Shih D."/>
            <person name="Sparrow T."/>
            <person name="Spaulding J."/>
            <person name="Stalker J."/>
            <person name="Stange-Thomann N."/>
            <person name="Stavropoulos S."/>
            <person name="Stone C."/>
            <person name="Strader C."/>
            <person name="Tesfaye S."/>
            <person name="Thomson T."/>
            <person name="Thoulutsang Y."/>
            <person name="Thoulutsang D."/>
            <person name="Topham K."/>
            <person name="Topping I."/>
            <person name="Tsamla T."/>
            <person name="Vassiliev H."/>
            <person name="Vo A."/>
            <person name="Wangchuk T."/>
            <person name="Wangdi T."/>
            <person name="Weiand M."/>
            <person name="Wilkinson J."/>
            <person name="Wilson A."/>
            <person name="Yadav S."/>
            <person name="Young G."/>
            <person name="Yu Q."/>
            <person name="Zembek L."/>
            <person name="Zhong D."/>
            <person name="Zimmer A."/>
            <person name="Zwirko Z."/>
            <person name="Jaffe D.B."/>
            <person name="Alvarez P."/>
            <person name="Brockman W."/>
            <person name="Butler J."/>
            <person name="Chin C."/>
            <person name="Gnerre S."/>
            <person name="Grabherr M."/>
            <person name="Kleber M."/>
            <person name="Mauceli E."/>
            <person name="MacCallum I."/>
        </authorList>
    </citation>
    <scope>NUCLEOTIDE SEQUENCE [LARGE SCALE GENOMIC DNA]</scope>
    <source>
        <strain evidence="23">Tucson 15010-1051.87</strain>
    </source>
</reference>
<evidence type="ECO:0000256" key="2">
    <source>
        <dbReference type="ARBA" id="ARBA00004479"/>
    </source>
</evidence>
<evidence type="ECO:0000256" key="15">
    <source>
        <dbReference type="ARBA" id="ARBA00023137"/>
    </source>
</evidence>
<keyword evidence="17" id="KW-0325">Glycoprotein</keyword>
<proteinExistence type="predicted"/>
<dbReference type="Pfam" id="PF01030">
    <property type="entry name" value="Recep_L_domain"/>
    <property type="match status" value="2"/>
</dbReference>
<dbReference type="InterPro" id="IPR013783">
    <property type="entry name" value="Ig-like_fold"/>
</dbReference>
<dbReference type="InterPro" id="IPR036941">
    <property type="entry name" value="Rcpt_L-dom_sf"/>
</dbReference>
<dbReference type="Proteomes" id="UP000008792">
    <property type="component" value="Unassembled WGS sequence"/>
</dbReference>
<sequence>MGHILWLLLLLLWPVAARSESTCGSLELRQLADFHKLRNCSIVVGHVRIAHLQLPSDVNLAQLRSEITEISDYLMIYRCSGLLTLESIFPKLRLIRGRKQLFDQYALTVYENRNLRELGLLALLRIQDGYIRIESNPMLCFVQTVDWIYLLGNPATQHFSIKHNKSPNHCPVCGGLSADYSYRSNFTRHCWNTKAAQLRFEPPRTKDCPEKCGRNGCDAAGKCCEPSCITGCSIENCSLCGNYQRNGRCVEQCIASYELDKRLCISDRECRQLKLIPLTRGYRCVDHCPDNHKPVNDTHGLLQCQLECRGVFHVKRQADLEPLQDCVTLNGSLIIELVNIKEKIVSALEQTLGSIKEITGYLKVLHSAQLMSLTFLKNLDTIRGDQLIENKYALFVVNNYYMEHIWPANRQVAIQRGGICFHLNPRLCYEKILKLQPSLKSVRKISIADVSPNSNGERVICGDAVRTLDAQVEDINSTAVRIAVDFMKCEDMETLIGYSYHYMEAPQGNITMYDGRHGCGHDDWLMDVSPSRNRRHVISNLKPYTRYAYFVKTLTRTDYHMQVDAYSKILYFHTLASKPSPVSRLHGSSEHSTQIMVYWWPPRRPNGVISKYFVSFELHNLTKPEASNKNYSTFKACNSCDLDCVCNDLVAYDSGPQPEDESYYNKEQITYEDALPNLIYVSRKMKMKKEKFNKVKDFEDLIAGPKPVAAVESTSTIAPETALADNSSLASASNFSAIAEEASKNYELYRQFMEERMRQVQDTGIADFLISHPLPKCNDANASVSYQLEQKCIIAEEPKGASVPGTQNSYKLTNLQPDQYYRISVRACVDGVINGCSNPAEMILKTISVQVEQFMNGQ</sequence>
<evidence type="ECO:0000256" key="17">
    <source>
        <dbReference type="ARBA" id="ARBA00023180"/>
    </source>
</evidence>
<dbReference type="InterPro" id="IPR009030">
    <property type="entry name" value="Growth_fac_rcpt_cys_sf"/>
</dbReference>
<keyword evidence="8" id="KW-0812">Transmembrane</keyword>
<keyword evidence="14" id="KW-0472">Membrane</keyword>
<protein>
    <recommendedName>
        <fullName evidence="3">receptor protein-tyrosine kinase</fullName>
        <ecNumber evidence="3">2.7.10.1</ecNumber>
    </recommendedName>
</protein>
<organism evidence="22 23">
    <name type="scientific">Drosophila virilis</name>
    <name type="common">Fruit fly</name>
    <dbReference type="NCBI Taxonomy" id="7244"/>
    <lineage>
        <taxon>Eukaryota</taxon>
        <taxon>Metazoa</taxon>
        <taxon>Ecdysozoa</taxon>
        <taxon>Arthropoda</taxon>
        <taxon>Hexapoda</taxon>
        <taxon>Insecta</taxon>
        <taxon>Pterygota</taxon>
        <taxon>Neoptera</taxon>
        <taxon>Endopterygota</taxon>
        <taxon>Diptera</taxon>
        <taxon>Brachycera</taxon>
        <taxon>Muscomorpha</taxon>
        <taxon>Ephydroidea</taxon>
        <taxon>Drosophilidae</taxon>
        <taxon>Drosophila</taxon>
    </lineage>
</organism>
<evidence type="ECO:0000256" key="8">
    <source>
        <dbReference type="ARBA" id="ARBA00022692"/>
    </source>
</evidence>
<dbReference type="SUPFAM" id="SSF49265">
    <property type="entry name" value="Fibronectin type III"/>
    <property type="match status" value="1"/>
</dbReference>
<evidence type="ECO:0000256" key="5">
    <source>
        <dbReference type="ARBA" id="ARBA00022525"/>
    </source>
</evidence>
<dbReference type="STRING" id="7244.B4M0T9"/>
<evidence type="ECO:0000256" key="4">
    <source>
        <dbReference type="ARBA" id="ARBA00022512"/>
    </source>
</evidence>
<gene>
    <name evidence="22" type="primary">Dvir\GJ22557</name>
    <name evidence="22" type="ORF">Dvir_GJ22557</name>
</gene>
<evidence type="ECO:0000256" key="13">
    <source>
        <dbReference type="ARBA" id="ARBA00022989"/>
    </source>
</evidence>
<evidence type="ECO:0000256" key="7">
    <source>
        <dbReference type="ARBA" id="ARBA00022679"/>
    </source>
</evidence>
<name>B4M0T9_DROVI</name>
<dbReference type="InterPro" id="IPR000494">
    <property type="entry name" value="Rcpt_L-dom"/>
</dbReference>
<dbReference type="eggNOG" id="KOG4258">
    <property type="taxonomic scope" value="Eukaryota"/>
</dbReference>
<evidence type="ECO:0000256" key="3">
    <source>
        <dbReference type="ARBA" id="ARBA00011902"/>
    </source>
</evidence>
<keyword evidence="15" id="KW-0829">Tyrosine-protein kinase</keyword>
<evidence type="ECO:0000259" key="20">
    <source>
        <dbReference type="Pfam" id="PF00757"/>
    </source>
</evidence>
<comment type="subcellular location">
    <subcellularLocation>
        <location evidence="2">Membrane</location>
        <topology evidence="2">Single-pass type I membrane protein</topology>
    </subcellularLocation>
    <subcellularLocation>
        <location evidence="1">Secreted</location>
        <location evidence="1">Cell wall</location>
    </subcellularLocation>
</comment>
<dbReference type="PANTHER" id="PTHR31018:SF3">
    <property type="entry name" value="RECEPTOR PROTEIN-TYROSINE KINASE"/>
    <property type="match status" value="1"/>
</dbReference>
<dbReference type="FunCoup" id="B4M0T9">
    <property type="interactions" value="2"/>
</dbReference>
<dbReference type="InterPro" id="IPR051648">
    <property type="entry name" value="CWI-Assembly_Regulator"/>
</dbReference>
<keyword evidence="16" id="KW-0675">Receptor</keyword>
<keyword evidence="9 19" id="KW-0732">Signal</keyword>
<evidence type="ECO:0000256" key="12">
    <source>
        <dbReference type="ARBA" id="ARBA00022840"/>
    </source>
</evidence>
<evidence type="ECO:0000256" key="16">
    <source>
        <dbReference type="ARBA" id="ARBA00023170"/>
    </source>
</evidence>
<keyword evidence="12" id="KW-0067">ATP-binding</keyword>
<keyword evidence="23" id="KW-1185">Reference proteome</keyword>
<evidence type="ECO:0000256" key="9">
    <source>
        <dbReference type="ARBA" id="ARBA00022729"/>
    </source>
</evidence>
<dbReference type="OMA" id="NWLMDVS"/>
<dbReference type="GO" id="GO:0005524">
    <property type="term" value="F:ATP binding"/>
    <property type="evidence" value="ECO:0007669"/>
    <property type="project" value="UniProtKB-KW"/>
</dbReference>
<dbReference type="Gene3D" id="3.80.20.20">
    <property type="entry name" value="Receptor L-domain"/>
    <property type="match status" value="2"/>
</dbReference>
<keyword evidence="4" id="KW-0134">Cell wall</keyword>
<evidence type="ECO:0000256" key="19">
    <source>
        <dbReference type="SAM" id="SignalP"/>
    </source>
</evidence>
<keyword evidence="13" id="KW-1133">Transmembrane helix</keyword>
<dbReference type="EC" id="2.7.10.1" evidence="3"/>
<evidence type="ECO:0000313" key="22">
    <source>
        <dbReference type="EMBL" id="EDW68398.1"/>
    </source>
</evidence>
<dbReference type="InParanoid" id="B4M0T9"/>
<feature type="domain" description="Furin-like cysteine-rich" evidence="20">
    <location>
        <begin position="177"/>
        <end position="309"/>
    </location>
</feature>
<dbReference type="KEGG" id="dvi:6629804"/>
<feature type="chain" id="PRO_5002817024" description="receptor protein-tyrosine kinase" evidence="19">
    <location>
        <begin position="18"/>
        <end position="858"/>
    </location>
</feature>
<dbReference type="InterPro" id="IPR003961">
    <property type="entry name" value="FN3_dom"/>
</dbReference>
<evidence type="ECO:0000256" key="6">
    <source>
        <dbReference type="ARBA" id="ARBA00022553"/>
    </source>
</evidence>
<evidence type="ECO:0000256" key="1">
    <source>
        <dbReference type="ARBA" id="ARBA00004191"/>
    </source>
</evidence>
<keyword evidence="11" id="KW-0418">Kinase</keyword>
<dbReference type="AlphaFoldDB" id="B4M0T9"/>
<dbReference type="InterPro" id="IPR036116">
    <property type="entry name" value="FN3_sf"/>
</dbReference>
<dbReference type="CDD" id="cd00063">
    <property type="entry name" value="FN3"/>
    <property type="match status" value="1"/>
</dbReference>
<dbReference type="OrthoDB" id="6612654at2759"/>
<comment type="catalytic activity">
    <reaction evidence="18">
        <text>L-tyrosyl-[protein] + ATP = O-phospho-L-tyrosyl-[protein] + ADP + H(+)</text>
        <dbReference type="Rhea" id="RHEA:10596"/>
        <dbReference type="Rhea" id="RHEA-COMP:10136"/>
        <dbReference type="Rhea" id="RHEA-COMP:20101"/>
        <dbReference type="ChEBI" id="CHEBI:15378"/>
        <dbReference type="ChEBI" id="CHEBI:30616"/>
        <dbReference type="ChEBI" id="CHEBI:46858"/>
        <dbReference type="ChEBI" id="CHEBI:61978"/>
        <dbReference type="ChEBI" id="CHEBI:456216"/>
        <dbReference type="EC" id="2.7.10.1"/>
    </reaction>
</comment>
<dbReference type="HOGENOM" id="CLU_328251_0_0_1"/>
<feature type="signal peptide" evidence="19">
    <location>
        <begin position="1"/>
        <end position="17"/>
    </location>
</feature>
<dbReference type="PANTHER" id="PTHR31018">
    <property type="entry name" value="SPORULATION-SPECIFIC PROTEIN-RELATED"/>
    <property type="match status" value="1"/>
</dbReference>